<organism evidence="1 2">
    <name type="scientific">Necator americanus</name>
    <name type="common">Human hookworm</name>
    <dbReference type="NCBI Taxonomy" id="51031"/>
    <lineage>
        <taxon>Eukaryota</taxon>
        <taxon>Metazoa</taxon>
        <taxon>Ecdysozoa</taxon>
        <taxon>Nematoda</taxon>
        <taxon>Chromadorea</taxon>
        <taxon>Rhabditida</taxon>
        <taxon>Rhabditina</taxon>
        <taxon>Rhabditomorpha</taxon>
        <taxon>Strongyloidea</taxon>
        <taxon>Ancylostomatidae</taxon>
        <taxon>Bunostominae</taxon>
        <taxon>Necator</taxon>
    </lineage>
</organism>
<protein>
    <submittedName>
        <fullName evidence="1">Uncharacterized protein</fullName>
    </submittedName>
</protein>
<gene>
    <name evidence="1" type="primary">Necator_chrII.g8424</name>
    <name evidence="1" type="ORF">RB195_020630</name>
</gene>
<keyword evidence="2" id="KW-1185">Reference proteome</keyword>
<comment type="caution">
    <text evidence="1">The sequence shown here is derived from an EMBL/GenBank/DDBJ whole genome shotgun (WGS) entry which is preliminary data.</text>
</comment>
<evidence type="ECO:0000313" key="1">
    <source>
        <dbReference type="EMBL" id="KAK6738630.1"/>
    </source>
</evidence>
<accession>A0ABR1CMH5</accession>
<sequence length="70" mass="7649">MMGSLCFGAERGELELELELAGACTNIRRDDGAGGAVGLYQPIQSDLQVINNIYSSHHHKYTGTIELNRI</sequence>
<dbReference type="Proteomes" id="UP001303046">
    <property type="component" value="Unassembled WGS sequence"/>
</dbReference>
<name>A0ABR1CMH5_NECAM</name>
<dbReference type="EMBL" id="JAVFWL010000002">
    <property type="protein sequence ID" value="KAK6738630.1"/>
    <property type="molecule type" value="Genomic_DNA"/>
</dbReference>
<evidence type="ECO:0000313" key="2">
    <source>
        <dbReference type="Proteomes" id="UP001303046"/>
    </source>
</evidence>
<reference evidence="1 2" key="1">
    <citation type="submission" date="2023-08" db="EMBL/GenBank/DDBJ databases">
        <title>A Necator americanus chromosomal reference genome.</title>
        <authorList>
            <person name="Ilik V."/>
            <person name="Petrzelkova K.J."/>
            <person name="Pardy F."/>
            <person name="Fuh T."/>
            <person name="Niatou-Singa F.S."/>
            <person name="Gouil Q."/>
            <person name="Baker L."/>
            <person name="Ritchie M.E."/>
            <person name="Jex A.R."/>
            <person name="Gazzola D."/>
            <person name="Li H."/>
            <person name="Toshio Fujiwara R."/>
            <person name="Zhan B."/>
            <person name="Aroian R.V."/>
            <person name="Pafco B."/>
            <person name="Schwarz E.M."/>
        </authorList>
    </citation>
    <scope>NUCLEOTIDE SEQUENCE [LARGE SCALE GENOMIC DNA]</scope>
    <source>
        <strain evidence="1 2">Aroian</strain>
        <tissue evidence="1">Whole animal</tissue>
    </source>
</reference>
<proteinExistence type="predicted"/>